<feature type="domain" description="DUF2087" evidence="1">
    <location>
        <begin position="27"/>
        <end position="92"/>
    </location>
</feature>
<reference evidence="2 3" key="1">
    <citation type="submission" date="2019-06" db="EMBL/GenBank/DDBJ databases">
        <title>Genome sequencing of plant associated microbes to promote plant fitness in Sorghum bicolor and Oryza sativa.</title>
        <authorList>
            <person name="Coleman-Derr D."/>
        </authorList>
    </citation>
    <scope>NUCLEOTIDE SEQUENCE [LARGE SCALE GENOMIC DNA]</scope>
    <source>
        <strain evidence="2 3">KV-663</strain>
    </source>
</reference>
<dbReference type="Pfam" id="PF09860">
    <property type="entry name" value="DUF2087"/>
    <property type="match status" value="1"/>
</dbReference>
<organism evidence="2 3">
    <name type="scientific">Humibacillus xanthopallidus</name>
    <dbReference type="NCBI Taxonomy" id="412689"/>
    <lineage>
        <taxon>Bacteria</taxon>
        <taxon>Bacillati</taxon>
        <taxon>Actinomycetota</taxon>
        <taxon>Actinomycetes</taxon>
        <taxon>Micrococcales</taxon>
        <taxon>Intrasporangiaceae</taxon>
        <taxon>Humibacillus</taxon>
    </lineage>
</organism>
<dbReference type="EMBL" id="VFPM01000003">
    <property type="protein sequence ID" value="TQM58577.1"/>
    <property type="molecule type" value="Genomic_DNA"/>
</dbReference>
<gene>
    <name evidence="2" type="ORF">FBY41_3946</name>
</gene>
<keyword evidence="3" id="KW-1185">Reference proteome</keyword>
<evidence type="ECO:0000313" key="2">
    <source>
        <dbReference type="EMBL" id="TQM58577.1"/>
    </source>
</evidence>
<proteinExistence type="predicted"/>
<name>A0A543HJT6_9MICO</name>
<dbReference type="OrthoDB" id="529288at2"/>
<dbReference type="AlphaFoldDB" id="A0A543HJT6"/>
<comment type="caution">
    <text evidence="2">The sequence shown here is derived from an EMBL/GenBank/DDBJ whole genome shotgun (WGS) entry which is preliminary data.</text>
</comment>
<evidence type="ECO:0000259" key="1">
    <source>
        <dbReference type="Pfam" id="PF09860"/>
    </source>
</evidence>
<sequence>MFRPDLQDALRDKDAVMRSFFAPDGSLTSIPTKIRKRLVVLDRLSQEFEPGEKYAETEVNNRLRAFHADVAALRRYLVEEGFLDRADGQYWRSGGTVG</sequence>
<dbReference type="RefSeq" id="WP_141846104.1">
    <property type="nucleotide sequence ID" value="NZ_VFPM01000003.1"/>
</dbReference>
<accession>A0A543HJT6</accession>
<dbReference type="InterPro" id="IPR018656">
    <property type="entry name" value="DUF2087"/>
</dbReference>
<evidence type="ECO:0000313" key="3">
    <source>
        <dbReference type="Proteomes" id="UP000316747"/>
    </source>
</evidence>
<protein>
    <recommendedName>
        <fullName evidence="1">DUF2087 domain-containing protein</fullName>
    </recommendedName>
</protein>
<dbReference type="Proteomes" id="UP000316747">
    <property type="component" value="Unassembled WGS sequence"/>
</dbReference>